<comment type="subcellular location">
    <subcellularLocation>
        <location evidence="1">Cell envelope</location>
    </subcellularLocation>
</comment>
<evidence type="ECO:0000313" key="8">
    <source>
        <dbReference type="Proteomes" id="UP000199263"/>
    </source>
</evidence>
<name>A0A1I1NJR2_9CLOT</name>
<dbReference type="STRING" id="119641.SAMN05421842_11583"/>
<dbReference type="PROSITE" id="PS51257">
    <property type="entry name" value="PROKAR_LIPOPROTEIN"/>
    <property type="match status" value="1"/>
</dbReference>
<proteinExistence type="inferred from homology"/>
<keyword evidence="8" id="KW-1185">Reference proteome</keyword>
<feature type="chain" id="PRO_5011515064" evidence="5">
    <location>
        <begin position="29"/>
        <end position="270"/>
    </location>
</feature>
<feature type="domain" description="Solute-binding protein family 3/N-terminal" evidence="6">
    <location>
        <begin position="47"/>
        <end position="267"/>
    </location>
</feature>
<dbReference type="SUPFAM" id="SSF53850">
    <property type="entry name" value="Periplasmic binding protein-like II"/>
    <property type="match status" value="1"/>
</dbReference>
<dbReference type="OrthoDB" id="8613538at2"/>
<evidence type="ECO:0000256" key="5">
    <source>
        <dbReference type="SAM" id="SignalP"/>
    </source>
</evidence>
<reference evidence="7 8" key="1">
    <citation type="submission" date="2016-10" db="EMBL/GenBank/DDBJ databases">
        <authorList>
            <person name="de Groot N.N."/>
        </authorList>
    </citation>
    <scope>NUCLEOTIDE SEQUENCE [LARGE SCALE GENOMIC DNA]</scope>
    <source>
        <strain evidence="7 8">DSM 12992</strain>
    </source>
</reference>
<gene>
    <name evidence="7" type="ORF">SAMN05421842_11583</name>
</gene>
<dbReference type="Proteomes" id="UP000199263">
    <property type="component" value="Unassembled WGS sequence"/>
</dbReference>
<dbReference type="PROSITE" id="PS01039">
    <property type="entry name" value="SBP_BACTERIAL_3"/>
    <property type="match status" value="1"/>
</dbReference>
<accession>A0A1I1NJR2</accession>
<dbReference type="EMBL" id="FOMG01000015">
    <property type="protein sequence ID" value="SFC97666.1"/>
    <property type="molecule type" value="Genomic_DNA"/>
</dbReference>
<dbReference type="AlphaFoldDB" id="A0A1I1NJR2"/>
<dbReference type="Gene3D" id="3.40.190.10">
    <property type="entry name" value="Periplasmic binding protein-like II"/>
    <property type="match status" value="2"/>
</dbReference>
<evidence type="ECO:0000256" key="1">
    <source>
        <dbReference type="ARBA" id="ARBA00004196"/>
    </source>
</evidence>
<sequence length="270" mass="29611">MKKKNLISLLLVGVLSIGLIGCSNSGQASTNDNKSKDLLAEIKDRGTLKIGTEGAYAPYTYHNDKNELVGYDVEIGQAIAKELGVKAEFVETPWDSCIAGLDSERYDVVMNQVGITDERKQKYDFSTPYTVTRAVLIVEKNNQDIKSFEDLKGKKTAQGLTSNFADMSKGYGAELVDTDGTFSKSIDLINNGRADATVNDDVTFYDYLKQKPDAPLKITDTLDKASENAVLMRKGNDSFVKAVNDALAKLNEDGTLQKISEKYFGTNVTK</sequence>
<evidence type="ECO:0000259" key="6">
    <source>
        <dbReference type="SMART" id="SM00062"/>
    </source>
</evidence>
<evidence type="ECO:0000256" key="3">
    <source>
        <dbReference type="ARBA" id="ARBA00022729"/>
    </source>
</evidence>
<keyword evidence="3 5" id="KW-0732">Signal</keyword>
<dbReference type="InterPro" id="IPR018313">
    <property type="entry name" value="SBP_3_CS"/>
</dbReference>
<evidence type="ECO:0000256" key="2">
    <source>
        <dbReference type="ARBA" id="ARBA00010333"/>
    </source>
</evidence>
<dbReference type="GO" id="GO:0030313">
    <property type="term" value="C:cell envelope"/>
    <property type="evidence" value="ECO:0007669"/>
    <property type="project" value="UniProtKB-SubCell"/>
</dbReference>
<dbReference type="InterPro" id="IPR001638">
    <property type="entry name" value="Solute-binding_3/MltF_N"/>
</dbReference>
<dbReference type="Pfam" id="PF00497">
    <property type="entry name" value="SBP_bac_3"/>
    <property type="match status" value="1"/>
</dbReference>
<dbReference type="RefSeq" id="WP_090091654.1">
    <property type="nucleotide sequence ID" value="NZ_FOMG01000015.1"/>
</dbReference>
<dbReference type="SMART" id="SM00062">
    <property type="entry name" value="PBPb"/>
    <property type="match status" value="1"/>
</dbReference>
<dbReference type="PANTHER" id="PTHR35936:SF34">
    <property type="entry name" value="ABC TRANSPORTER EXTRACELLULAR-BINDING PROTEIN YCKB-RELATED"/>
    <property type="match status" value="1"/>
</dbReference>
<evidence type="ECO:0000256" key="4">
    <source>
        <dbReference type="RuleBase" id="RU003744"/>
    </source>
</evidence>
<comment type="similarity">
    <text evidence="2 4">Belongs to the bacterial solute-binding protein 3 family.</text>
</comment>
<feature type="signal peptide" evidence="5">
    <location>
        <begin position="1"/>
        <end position="28"/>
    </location>
</feature>
<dbReference type="CDD" id="cd13711">
    <property type="entry name" value="PBP2_Ngo0372_TcyA"/>
    <property type="match status" value="1"/>
</dbReference>
<dbReference type="PANTHER" id="PTHR35936">
    <property type="entry name" value="MEMBRANE-BOUND LYTIC MUREIN TRANSGLYCOSYLASE F"/>
    <property type="match status" value="1"/>
</dbReference>
<evidence type="ECO:0000313" key="7">
    <source>
        <dbReference type="EMBL" id="SFC97666.1"/>
    </source>
</evidence>
<protein>
    <submittedName>
        <fullName evidence="7">Cystine transport system substrate-binding protein</fullName>
    </submittedName>
</protein>
<organism evidence="7 8">
    <name type="scientific">Clostridium uliginosum</name>
    <dbReference type="NCBI Taxonomy" id="119641"/>
    <lineage>
        <taxon>Bacteria</taxon>
        <taxon>Bacillati</taxon>
        <taxon>Bacillota</taxon>
        <taxon>Clostridia</taxon>
        <taxon>Eubacteriales</taxon>
        <taxon>Clostridiaceae</taxon>
        <taxon>Clostridium</taxon>
    </lineage>
</organism>